<evidence type="ECO:0000313" key="2">
    <source>
        <dbReference type="Proteomes" id="UP000770015"/>
    </source>
</evidence>
<accession>A0A9P8VAR4</accession>
<sequence length="304" mass="34560">MSVTEPAWGALPVEQYLLQKWNPDSPLSTDEQRTKLVRAYIQEDVIGPEFDPARTNGVMVHAPTQDEIALILEPWRSQKLRSIAAKHLKATGMCHDFYFLRTNYAGGEEDGAKLRDWIEFNRDEGFCSMDPDDEWWRILSDVEIFNVDDDDDWNDWRKVYDILPELAAPESQRGFTTSDIADVHEALEARFGSPEAVKVGTCEDDYEDAIKDMAASGQFLVVLDRLAFETGELRLLFRDRKGHVVKECGIEAEELGELVNYCELRSMGESQWWLGAGTGKRYGPKGRIMKGLMRRVMDHGGSSS</sequence>
<dbReference type="AlphaFoldDB" id="A0A9P8VAR4"/>
<protein>
    <submittedName>
        <fullName evidence="1">Uncharacterized protein</fullName>
    </submittedName>
</protein>
<dbReference type="Proteomes" id="UP000770015">
    <property type="component" value="Unassembled WGS sequence"/>
</dbReference>
<dbReference type="EMBL" id="JAGSXJ010000012">
    <property type="protein sequence ID" value="KAH6686900.1"/>
    <property type="molecule type" value="Genomic_DNA"/>
</dbReference>
<name>A0A9P8VAR4_9PEZI</name>
<keyword evidence="2" id="KW-1185">Reference proteome</keyword>
<gene>
    <name evidence="1" type="ORF">F5X68DRAFT_13141</name>
</gene>
<dbReference type="OrthoDB" id="4364812at2759"/>
<organism evidence="1 2">
    <name type="scientific">Plectosphaerella plurivora</name>
    <dbReference type="NCBI Taxonomy" id="936078"/>
    <lineage>
        <taxon>Eukaryota</taxon>
        <taxon>Fungi</taxon>
        <taxon>Dikarya</taxon>
        <taxon>Ascomycota</taxon>
        <taxon>Pezizomycotina</taxon>
        <taxon>Sordariomycetes</taxon>
        <taxon>Hypocreomycetidae</taxon>
        <taxon>Glomerellales</taxon>
        <taxon>Plectosphaerellaceae</taxon>
        <taxon>Plectosphaerella</taxon>
    </lineage>
</organism>
<proteinExistence type="predicted"/>
<reference evidence="1" key="1">
    <citation type="journal article" date="2021" name="Nat. Commun.">
        <title>Genetic determinants of endophytism in the Arabidopsis root mycobiome.</title>
        <authorList>
            <person name="Mesny F."/>
            <person name="Miyauchi S."/>
            <person name="Thiergart T."/>
            <person name="Pickel B."/>
            <person name="Atanasova L."/>
            <person name="Karlsson M."/>
            <person name="Huettel B."/>
            <person name="Barry K.W."/>
            <person name="Haridas S."/>
            <person name="Chen C."/>
            <person name="Bauer D."/>
            <person name="Andreopoulos W."/>
            <person name="Pangilinan J."/>
            <person name="LaButti K."/>
            <person name="Riley R."/>
            <person name="Lipzen A."/>
            <person name="Clum A."/>
            <person name="Drula E."/>
            <person name="Henrissat B."/>
            <person name="Kohler A."/>
            <person name="Grigoriev I.V."/>
            <person name="Martin F.M."/>
            <person name="Hacquard S."/>
        </authorList>
    </citation>
    <scope>NUCLEOTIDE SEQUENCE</scope>
    <source>
        <strain evidence="1">MPI-SDFR-AT-0117</strain>
    </source>
</reference>
<evidence type="ECO:0000313" key="1">
    <source>
        <dbReference type="EMBL" id="KAH6686900.1"/>
    </source>
</evidence>
<comment type="caution">
    <text evidence="1">The sequence shown here is derived from an EMBL/GenBank/DDBJ whole genome shotgun (WGS) entry which is preliminary data.</text>
</comment>